<dbReference type="KEGG" id="muh:HYN43_020940"/>
<organism evidence="1 2">
    <name type="scientific">Mucilaginibacter celer</name>
    <dbReference type="NCBI Taxonomy" id="2305508"/>
    <lineage>
        <taxon>Bacteria</taxon>
        <taxon>Pseudomonadati</taxon>
        <taxon>Bacteroidota</taxon>
        <taxon>Sphingobacteriia</taxon>
        <taxon>Sphingobacteriales</taxon>
        <taxon>Sphingobacteriaceae</taxon>
        <taxon>Mucilaginibacter</taxon>
    </lineage>
</organism>
<dbReference type="AlphaFoldDB" id="A0A494VQ22"/>
<keyword evidence="2" id="KW-1185">Reference proteome</keyword>
<evidence type="ECO:0000313" key="2">
    <source>
        <dbReference type="Proteomes" id="UP000270046"/>
    </source>
</evidence>
<protein>
    <submittedName>
        <fullName evidence="1">Uncharacterized protein</fullName>
    </submittedName>
</protein>
<dbReference type="RefSeq" id="WP_119411171.1">
    <property type="nucleotide sequence ID" value="NZ_CP032869.1"/>
</dbReference>
<reference evidence="1 2" key="1">
    <citation type="submission" date="2018-10" db="EMBL/GenBank/DDBJ databases">
        <title>Genome sequencing of Mucilaginibacter sp. HYN0043.</title>
        <authorList>
            <person name="Kim M."/>
            <person name="Yi H."/>
        </authorList>
    </citation>
    <scope>NUCLEOTIDE SEQUENCE [LARGE SCALE GENOMIC DNA]</scope>
    <source>
        <strain evidence="1 2">HYN0043</strain>
    </source>
</reference>
<dbReference type="OrthoDB" id="1491021at2"/>
<evidence type="ECO:0000313" key="1">
    <source>
        <dbReference type="EMBL" id="AYL97606.1"/>
    </source>
</evidence>
<dbReference type="Proteomes" id="UP000270046">
    <property type="component" value="Chromosome"/>
</dbReference>
<accession>A0A494VQ22</accession>
<name>A0A494VQ22_9SPHI</name>
<dbReference type="EMBL" id="CP032869">
    <property type="protein sequence ID" value="AYL97606.1"/>
    <property type="molecule type" value="Genomic_DNA"/>
</dbReference>
<proteinExistence type="predicted"/>
<sequence length="302" mass="34760">MILSIPETRVCEGRETRYPVTNFNPVLWIKTDNATYSVINIDGFIVTAENAVNGLFKKLEYREETPDEDITLENITQLISENELRLIMQLSGVLQCRFFTFLWPENYPIGYDPADEIIHSFSFADTETGVTIATHKKLNLSAMQEGIKRLRRRSFDRPKNMKAATSNLECYLANETQNPWPGDIDAMIYSHATGRFEAIIEFKTHNADKPIENEAFGNYPEDWRRFDVLFDLVDNFDARLGYRPKLLFIVWGTNGTSANHANIKIDLIERGRVINTLLFPRPPYNVFSDGLFNFLMQIINAA</sequence>
<gene>
    <name evidence="1" type="ORF">HYN43_020940</name>
</gene>